<dbReference type="EC" id="2.7.2.4" evidence="8"/>
<dbReference type="EMBL" id="UOFW01000037">
    <property type="protein sequence ID" value="VAX03074.1"/>
    <property type="molecule type" value="Genomic_DNA"/>
</dbReference>
<comment type="similarity">
    <text evidence="1">Belongs to the aspartokinase family.</text>
</comment>
<organism evidence="8">
    <name type="scientific">hydrothermal vent metagenome</name>
    <dbReference type="NCBI Taxonomy" id="652676"/>
    <lineage>
        <taxon>unclassified sequences</taxon>
        <taxon>metagenomes</taxon>
        <taxon>ecological metagenomes</taxon>
    </lineage>
</organism>
<dbReference type="AlphaFoldDB" id="A0A3B1ATE0"/>
<comment type="catalytic activity">
    <reaction evidence="6">
        <text>L-aspartate + ATP = 4-phospho-L-aspartate + ADP</text>
        <dbReference type="Rhea" id="RHEA:23776"/>
        <dbReference type="ChEBI" id="CHEBI:29991"/>
        <dbReference type="ChEBI" id="CHEBI:30616"/>
        <dbReference type="ChEBI" id="CHEBI:57535"/>
        <dbReference type="ChEBI" id="CHEBI:456216"/>
        <dbReference type="EC" id="2.7.2.4"/>
    </reaction>
</comment>
<keyword evidence="5" id="KW-0067">ATP-binding</keyword>
<accession>A0A3B1ATE0</accession>
<dbReference type="PANTHER" id="PTHR21499:SF3">
    <property type="entry name" value="ASPARTOKINASE"/>
    <property type="match status" value="1"/>
</dbReference>
<feature type="domain" description="Aspartate/glutamate/uridylate kinase" evidence="7">
    <location>
        <begin position="3"/>
        <end position="151"/>
    </location>
</feature>
<evidence type="ECO:0000256" key="4">
    <source>
        <dbReference type="ARBA" id="ARBA00022777"/>
    </source>
</evidence>
<feature type="non-terminal residue" evidence="8">
    <location>
        <position position="152"/>
    </location>
</feature>
<evidence type="ECO:0000256" key="5">
    <source>
        <dbReference type="ARBA" id="ARBA00022840"/>
    </source>
</evidence>
<sequence length="152" mass="16328">MSRIVMKFGGTSVADIDRIRIVAARIKEEVDAGNQVAVVVSAMSGTTDQLVKWAAEASPLHDAREYDTVVSAGEQITAGLLALALQDMGVSARSWLGWQVPFHTNNIHSSARIENIDTAQMIDRLEDNIVCVMAGFQGISSDNRITTLGRGG</sequence>
<evidence type="ECO:0000256" key="2">
    <source>
        <dbReference type="ARBA" id="ARBA00022679"/>
    </source>
</evidence>
<name>A0A3B1ATE0_9ZZZZ</name>
<keyword evidence="4 8" id="KW-0418">Kinase</keyword>
<proteinExistence type="inferred from homology"/>
<dbReference type="Pfam" id="PF00696">
    <property type="entry name" value="AA_kinase"/>
    <property type="match status" value="1"/>
</dbReference>
<dbReference type="GO" id="GO:0004072">
    <property type="term" value="F:aspartate kinase activity"/>
    <property type="evidence" value="ECO:0007669"/>
    <property type="project" value="UniProtKB-EC"/>
</dbReference>
<evidence type="ECO:0000256" key="3">
    <source>
        <dbReference type="ARBA" id="ARBA00022741"/>
    </source>
</evidence>
<keyword evidence="2 8" id="KW-0808">Transferase</keyword>
<dbReference type="InterPro" id="IPR036393">
    <property type="entry name" value="AceGlu_kinase-like_sf"/>
</dbReference>
<dbReference type="PROSITE" id="PS00324">
    <property type="entry name" value="ASPARTOKINASE"/>
    <property type="match status" value="1"/>
</dbReference>
<dbReference type="InterPro" id="IPR001048">
    <property type="entry name" value="Asp/Glu/Uridylate_kinase"/>
</dbReference>
<evidence type="ECO:0000259" key="7">
    <source>
        <dbReference type="Pfam" id="PF00696"/>
    </source>
</evidence>
<reference evidence="8" key="1">
    <citation type="submission" date="2018-06" db="EMBL/GenBank/DDBJ databases">
        <authorList>
            <person name="Zhirakovskaya E."/>
        </authorList>
    </citation>
    <scope>NUCLEOTIDE SEQUENCE</scope>
</reference>
<dbReference type="PANTHER" id="PTHR21499">
    <property type="entry name" value="ASPARTATE KINASE"/>
    <property type="match status" value="1"/>
</dbReference>
<dbReference type="GO" id="GO:0009090">
    <property type="term" value="P:homoserine biosynthetic process"/>
    <property type="evidence" value="ECO:0007669"/>
    <property type="project" value="TreeGrafter"/>
</dbReference>
<dbReference type="GO" id="GO:0009089">
    <property type="term" value="P:lysine biosynthetic process via diaminopimelate"/>
    <property type="evidence" value="ECO:0007669"/>
    <property type="project" value="TreeGrafter"/>
</dbReference>
<dbReference type="InterPro" id="IPR018042">
    <property type="entry name" value="Aspartate_kinase_CS"/>
</dbReference>
<gene>
    <name evidence="8" type="ORF">MNBD_ALPHA03-717</name>
</gene>
<dbReference type="Gene3D" id="3.40.1160.10">
    <property type="entry name" value="Acetylglutamate kinase-like"/>
    <property type="match status" value="1"/>
</dbReference>
<dbReference type="GO" id="GO:0005524">
    <property type="term" value="F:ATP binding"/>
    <property type="evidence" value="ECO:0007669"/>
    <property type="project" value="UniProtKB-KW"/>
</dbReference>
<evidence type="ECO:0000313" key="8">
    <source>
        <dbReference type="EMBL" id="VAX03074.1"/>
    </source>
</evidence>
<evidence type="ECO:0000256" key="1">
    <source>
        <dbReference type="ARBA" id="ARBA00010122"/>
    </source>
</evidence>
<dbReference type="GO" id="GO:0005829">
    <property type="term" value="C:cytosol"/>
    <property type="evidence" value="ECO:0007669"/>
    <property type="project" value="TreeGrafter"/>
</dbReference>
<protein>
    <submittedName>
        <fullName evidence="8">Aspartokinase</fullName>
        <ecNumber evidence="8">2.7.2.4</ecNumber>
    </submittedName>
</protein>
<keyword evidence="3" id="KW-0547">Nucleotide-binding</keyword>
<evidence type="ECO:0000256" key="6">
    <source>
        <dbReference type="ARBA" id="ARBA00047872"/>
    </source>
</evidence>
<dbReference type="SUPFAM" id="SSF53633">
    <property type="entry name" value="Carbamate kinase-like"/>
    <property type="match status" value="1"/>
</dbReference>